<evidence type="ECO:0000256" key="3">
    <source>
        <dbReference type="ARBA" id="ARBA00023295"/>
    </source>
</evidence>
<dbReference type="PANTHER" id="PTHR42812">
    <property type="entry name" value="BETA-XYLOSIDASE"/>
    <property type="match status" value="1"/>
</dbReference>
<dbReference type="PANTHER" id="PTHR42812:SF12">
    <property type="entry name" value="BETA-XYLOSIDASE-RELATED"/>
    <property type="match status" value="1"/>
</dbReference>
<dbReference type="Pfam" id="PF04616">
    <property type="entry name" value="Glyco_hydro_43"/>
    <property type="match status" value="1"/>
</dbReference>
<comment type="similarity">
    <text evidence="1">Belongs to the glycosyl hydrolase 43 family.</text>
</comment>
<dbReference type="InterPro" id="IPR041542">
    <property type="entry name" value="GH43_C2"/>
</dbReference>
<sequence length="703" mass="78868">MKFKLLFFLVLLSVSNVSAGNKQKVIKHKSWSADNGNGTYTNPLFYDEFSDPDIIRVGKDYYLAGTTMHCVPGIVILHSTDLVNWKFASYCFDRFDRSFPEFNLDKGKTVYGQGIWAPCIRYHNGKFYVFSNINGHGLHVYIADNINGPWTHKRINGDIYDLSVLFDDDGKIYAIHKYGNVTCTQLKPDLSGPVEGSERIIIPEGNAMGEGHHIYKINGMYYIISADYSPMGRMQCARSKNIFGPYETCVISARESFGYSAAWTIGNVSLGSPIPEEGFKFTQNKPNPTVLSASTIHQGGIVQAEDGKWWGISMQDFNAVGRTTCLSPVTWVDGWPYFGLEKNLGRSPRTWFKPNNSTPLPEAPYDRCDDFEGKTLKPIWQWNHNPVENKWSLSEKKGVLRLHSMFANQLLWAKNSLTQRAIGPVSTTSVKVDLSGIKDGDNCGLGVINAPSALLGIVKSAGKMYIRWYDQNTNKEIKQPLTKRTVWLRLWGNYDESKLRYSYSLDNITWTNIGDTIISSYQMRTFQGVRTALYAYNTQGNNGGYADFDDFIVDEPMADRSGNIPYGKTIKIFNLADNNPAYAMPHGMLHSTWQGSSDSNGSHSQFVVVDKGNGKVNLQCADGRYVYIAGIGMSGDVRLIADKNQAEDFVWQDMLGNQFMLLSMKTQHYLCKHPDDGSPYSADCQGADADRKNGCVLKYEIAK</sequence>
<evidence type="ECO:0000256" key="4">
    <source>
        <dbReference type="SAM" id="SignalP"/>
    </source>
</evidence>
<feature type="signal peptide" evidence="4">
    <location>
        <begin position="1"/>
        <end position="19"/>
    </location>
</feature>
<dbReference type="CDD" id="cd00257">
    <property type="entry name" value="beta-trefoil_FSCN-like"/>
    <property type="match status" value="1"/>
</dbReference>
<evidence type="ECO:0000256" key="1">
    <source>
        <dbReference type="ARBA" id="ARBA00009865"/>
    </source>
</evidence>
<keyword evidence="3" id="KW-0326">Glycosidase</keyword>
<evidence type="ECO:0000256" key="2">
    <source>
        <dbReference type="ARBA" id="ARBA00022801"/>
    </source>
</evidence>
<dbReference type="GO" id="GO:0016787">
    <property type="term" value="F:hydrolase activity"/>
    <property type="evidence" value="ECO:0007669"/>
    <property type="project" value="UniProtKB-KW"/>
</dbReference>
<dbReference type="InterPro" id="IPR006710">
    <property type="entry name" value="Glyco_hydro_43"/>
</dbReference>
<organism evidence="6 7">
    <name type="scientific">Prevotella herbatica</name>
    <dbReference type="NCBI Taxonomy" id="2801997"/>
    <lineage>
        <taxon>Bacteria</taxon>
        <taxon>Pseudomonadati</taxon>
        <taxon>Bacteroidota</taxon>
        <taxon>Bacteroidia</taxon>
        <taxon>Bacteroidales</taxon>
        <taxon>Prevotellaceae</taxon>
        <taxon>Prevotella</taxon>
    </lineage>
</organism>
<dbReference type="EMBL" id="AP024484">
    <property type="protein sequence ID" value="BCS84779.1"/>
    <property type="molecule type" value="Genomic_DNA"/>
</dbReference>
<name>A0ABM7NWL1_9BACT</name>
<dbReference type="CDD" id="cd09001">
    <property type="entry name" value="GH43_FsAxh1-like"/>
    <property type="match status" value="1"/>
</dbReference>
<keyword evidence="2 6" id="KW-0378">Hydrolase</keyword>
<dbReference type="RefSeq" id="WP_237072296.1">
    <property type="nucleotide sequence ID" value="NZ_AP024484.1"/>
</dbReference>
<feature type="domain" description="Beta-xylosidase C-terminal Concanavalin A-like" evidence="5">
    <location>
        <begin position="368"/>
        <end position="552"/>
    </location>
</feature>
<dbReference type="InterPro" id="IPR051795">
    <property type="entry name" value="Glycosyl_Hydrlase_43"/>
</dbReference>
<gene>
    <name evidence="6" type="ORF">prwr041_06720</name>
</gene>
<dbReference type="Gene3D" id="2.115.10.20">
    <property type="entry name" value="Glycosyl hydrolase domain, family 43"/>
    <property type="match status" value="1"/>
</dbReference>
<dbReference type="InterPro" id="IPR008999">
    <property type="entry name" value="Actin-crosslinking"/>
</dbReference>
<dbReference type="Gene3D" id="2.60.120.200">
    <property type="match status" value="1"/>
</dbReference>
<feature type="chain" id="PRO_5045395832" evidence="4">
    <location>
        <begin position="20"/>
        <end position="703"/>
    </location>
</feature>
<evidence type="ECO:0000313" key="6">
    <source>
        <dbReference type="EMBL" id="BCS84779.1"/>
    </source>
</evidence>
<reference evidence="6 7" key="1">
    <citation type="journal article" date="2022" name="Int. J. Syst. Evol. Microbiol.">
        <title>Prevotella herbatica sp. nov., a plant polysaccharide-decomposing anaerobic bacterium isolated from a methanogenic reactor.</title>
        <authorList>
            <person name="Uek A."/>
            <person name="Tonouchi A."/>
            <person name="Kaku N."/>
            <person name="Ueki K."/>
        </authorList>
    </citation>
    <scope>NUCLEOTIDE SEQUENCE [LARGE SCALE GENOMIC DNA]</scope>
    <source>
        <strain evidence="6 7">WR041</strain>
    </source>
</reference>
<dbReference type="SUPFAM" id="SSF75005">
    <property type="entry name" value="Arabinanase/levansucrase/invertase"/>
    <property type="match status" value="1"/>
</dbReference>
<evidence type="ECO:0000259" key="5">
    <source>
        <dbReference type="Pfam" id="PF17851"/>
    </source>
</evidence>
<evidence type="ECO:0000313" key="7">
    <source>
        <dbReference type="Proteomes" id="UP001319045"/>
    </source>
</evidence>
<dbReference type="Proteomes" id="UP001319045">
    <property type="component" value="Chromosome"/>
</dbReference>
<keyword evidence="7" id="KW-1185">Reference proteome</keyword>
<proteinExistence type="inferred from homology"/>
<dbReference type="SUPFAM" id="SSF50405">
    <property type="entry name" value="Actin-crosslinking proteins"/>
    <property type="match status" value="1"/>
</dbReference>
<accession>A0ABM7NWL1</accession>
<dbReference type="SUPFAM" id="SSF49899">
    <property type="entry name" value="Concanavalin A-like lectins/glucanases"/>
    <property type="match status" value="1"/>
</dbReference>
<dbReference type="InterPro" id="IPR013320">
    <property type="entry name" value="ConA-like_dom_sf"/>
</dbReference>
<protein>
    <submittedName>
        <fullName evidence="6">Glycoside hydrolase 43 family protein</fullName>
    </submittedName>
</protein>
<dbReference type="Pfam" id="PF17851">
    <property type="entry name" value="GH43_C2"/>
    <property type="match status" value="1"/>
</dbReference>
<keyword evidence="4" id="KW-0732">Signal</keyword>
<dbReference type="InterPro" id="IPR023296">
    <property type="entry name" value="Glyco_hydro_beta-prop_sf"/>
</dbReference>